<accession>A0A178TJ96</accession>
<organism evidence="1 2">
    <name type="scientific">Anoxybacillus flavithermus</name>
    <dbReference type="NCBI Taxonomy" id="33934"/>
    <lineage>
        <taxon>Bacteria</taxon>
        <taxon>Bacillati</taxon>
        <taxon>Bacillota</taxon>
        <taxon>Bacilli</taxon>
        <taxon>Bacillales</taxon>
        <taxon>Anoxybacillaceae</taxon>
        <taxon>Anoxybacillus</taxon>
    </lineage>
</organism>
<evidence type="ECO:0000313" key="2">
    <source>
        <dbReference type="Proteomes" id="UP000078336"/>
    </source>
</evidence>
<evidence type="ECO:0000313" key="1">
    <source>
        <dbReference type="EMBL" id="OAO81429.1"/>
    </source>
</evidence>
<gene>
    <name evidence="1" type="ORF">TAF16_0739</name>
</gene>
<dbReference type="EMBL" id="LUCQ01000053">
    <property type="protein sequence ID" value="OAO81429.1"/>
    <property type="molecule type" value="Genomic_DNA"/>
</dbReference>
<protein>
    <submittedName>
        <fullName evidence="1">Uncharacterized protein</fullName>
    </submittedName>
</protein>
<dbReference type="AlphaFoldDB" id="A0A178TJ96"/>
<reference evidence="1 2" key="1">
    <citation type="submission" date="2016-03" db="EMBL/GenBank/DDBJ databases">
        <title>Spore heat resistance.</title>
        <authorList>
            <person name="Boekhorst J."/>
            <person name="Berendsen E.M."/>
            <person name="Wells-Bennik M.H."/>
            <person name="Kuipers O.P."/>
        </authorList>
    </citation>
    <scope>NUCLEOTIDE SEQUENCE [LARGE SCALE GENOMIC DNA]</scope>
    <source>
        <strain evidence="1 2">AF16</strain>
    </source>
</reference>
<dbReference type="PATRIC" id="fig|33934.6.peg.362"/>
<sequence>MAGNGSINIRFKATFIGVAFLLFPNKHFYFSYDIMVEKTGEEASFWMR</sequence>
<comment type="caution">
    <text evidence="1">The sequence shown here is derived from an EMBL/GenBank/DDBJ whole genome shotgun (WGS) entry which is preliminary data.</text>
</comment>
<name>A0A178TJ96_9BACL</name>
<keyword evidence="2" id="KW-1185">Reference proteome</keyword>
<proteinExistence type="predicted"/>
<dbReference type="Proteomes" id="UP000078336">
    <property type="component" value="Unassembled WGS sequence"/>
</dbReference>